<feature type="transmembrane region" description="Helical" evidence="6">
    <location>
        <begin position="112"/>
        <end position="131"/>
    </location>
</feature>
<proteinExistence type="inferred from homology"/>
<evidence type="ECO:0000256" key="6">
    <source>
        <dbReference type="SAM" id="Phobius"/>
    </source>
</evidence>
<evidence type="ECO:0000256" key="5">
    <source>
        <dbReference type="ARBA" id="ARBA00023136"/>
    </source>
</evidence>
<accession>A0A1H7YQ43</accession>
<dbReference type="STRING" id="474960.SAMN05216180_0165"/>
<dbReference type="Proteomes" id="UP000199158">
    <property type="component" value="Unassembled WGS sequence"/>
</dbReference>
<dbReference type="AlphaFoldDB" id="A0A1H7YQ43"/>
<feature type="transmembrane region" description="Helical" evidence="6">
    <location>
        <begin position="171"/>
        <end position="195"/>
    </location>
</feature>
<feature type="transmembrane region" description="Helical" evidence="6">
    <location>
        <begin position="34"/>
        <end position="51"/>
    </location>
</feature>
<gene>
    <name evidence="7" type="ORF">SAMN05216180_0165</name>
</gene>
<keyword evidence="4 6" id="KW-1133">Transmembrane helix</keyword>
<keyword evidence="3 6" id="KW-0812">Transmembrane</keyword>
<dbReference type="RefSeq" id="WP_092750709.1">
    <property type="nucleotide sequence ID" value="NZ_FOCG01000001.1"/>
</dbReference>
<comment type="similarity">
    <text evidence="2">Belongs to the TMEM86 family.</text>
</comment>
<reference evidence="7 8" key="1">
    <citation type="submission" date="2016-10" db="EMBL/GenBank/DDBJ databases">
        <authorList>
            <person name="de Groot N.N."/>
        </authorList>
    </citation>
    <scope>NUCLEOTIDE SEQUENCE [LARGE SCALE GENOMIC DNA]</scope>
    <source>
        <strain evidence="7 8">CGMCC 1.5070</strain>
    </source>
</reference>
<sequence>MVTYLLLPLMLISLSFYIYSVYRCRLLTRVVLKAFTSAVFIAIAILAHWAGNGNLSYFVFTIIALILCTFGDVFLEIAKHDSLGINYFVYALSAFFTAHIAFLVLFCRITGVYSLDFFATAAILILLVILAKTMHLDFLNMDNYVFAYAMAMTLMFVKSLSLLYGGHYTSIRNIMVATGAGLFLVSNIIYAFILFREKSHPVLYAVSAVVYYTGQTLIALSVLFGGI</sequence>
<evidence type="ECO:0000313" key="8">
    <source>
        <dbReference type="Proteomes" id="UP000199158"/>
    </source>
</evidence>
<comment type="subcellular location">
    <subcellularLocation>
        <location evidence="1">Membrane</location>
        <topology evidence="1">Multi-pass membrane protein</topology>
    </subcellularLocation>
</comment>
<evidence type="ECO:0000256" key="4">
    <source>
        <dbReference type="ARBA" id="ARBA00022989"/>
    </source>
</evidence>
<feature type="transmembrane region" description="Helical" evidence="6">
    <location>
        <begin position="57"/>
        <end position="75"/>
    </location>
</feature>
<evidence type="ECO:0000313" key="7">
    <source>
        <dbReference type="EMBL" id="SEM48031.1"/>
    </source>
</evidence>
<organism evidence="7 8">
    <name type="scientific">Hydrogenoanaerobacterium saccharovorans</name>
    <dbReference type="NCBI Taxonomy" id="474960"/>
    <lineage>
        <taxon>Bacteria</taxon>
        <taxon>Bacillati</taxon>
        <taxon>Bacillota</taxon>
        <taxon>Clostridia</taxon>
        <taxon>Eubacteriales</taxon>
        <taxon>Oscillospiraceae</taxon>
        <taxon>Hydrogenoanaerobacterium</taxon>
    </lineage>
</organism>
<evidence type="ECO:0000256" key="3">
    <source>
        <dbReference type="ARBA" id="ARBA00022692"/>
    </source>
</evidence>
<protein>
    <submittedName>
        <fullName evidence="7">Uncharacterized membrane protein YhhN</fullName>
    </submittedName>
</protein>
<feature type="transmembrane region" description="Helical" evidence="6">
    <location>
        <begin position="6"/>
        <end position="22"/>
    </location>
</feature>
<name>A0A1H7YQ43_9FIRM</name>
<dbReference type="GO" id="GO:0016020">
    <property type="term" value="C:membrane"/>
    <property type="evidence" value="ECO:0007669"/>
    <property type="project" value="UniProtKB-SubCell"/>
</dbReference>
<evidence type="ECO:0000256" key="2">
    <source>
        <dbReference type="ARBA" id="ARBA00007375"/>
    </source>
</evidence>
<dbReference type="Pfam" id="PF07947">
    <property type="entry name" value="YhhN"/>
    <property type="match status" value="1"/>
</dbReference>
<dbReference type="InterPro" id="IPR012506">
    <property type="entry name" value="TMEM86B-like"/>
</dbReference>
<feature type="transmembrane region" description="Helical" evidence="6">
    <location>
        <begin position="202"/>
        <end position="224"/>
    </location>
</feature>
<feature type="transmembrane region" description="Helical" evidence="6">
    <location>
        <begin position="87"/>
        <end position="106"/>
    </location>
</feature>
<feature type="transmembrane region" description="Helical" evidence="6">
    <location>
        <begin position="143"/>
        <end position="165"/>
    </location>
</feature>
<dbReference type="EMBL" id="FOCG01000001">
    <property type="protein sequence ID" value="SEM48031.1"/>
    <property type="molecule type" value="Genomic_DNA"/>
</dbReference>
<keyword evidence="8" id="KW-1185">Reference proteome</keyword>
<keyword evidence="5 6" id="KW-0472">Membrane</keyword>
<evidence type="ECO:0000256" key="1">
    <source>
        <dbReference type="ARBA" id="ARBA00004141"/>
    </source>
</evidence>
<dbReference type="OrthoDB" id="1758248at2"/>